<name>A0A5M3ZC73_ASPTE</name>
<keyword evidence="2" id="KW-1185">Reference proteome</keyword>
<sequence length="181" mass="19786">MKLYLLFGLMAIAVAAGTAADDLISDYAVNDLTDDYAVNVTEINDVIASIKANFLDLHNTTDGDVTVNPRAVLAERGPCNRRCRGAGAKPCCPKDTCFQNVCIGPHLGPREFPEAFNEYAKRELADVEVAADVDPMDSDADTVSLEKRDPKCRRRCTSHKQCCRSDLCIQGACLGRHEDHP</sequence>
<organism evidence="1 2">
    <name type="scientific">Aspergillus terreus</name>
    <dbReference type="NCBI Taxonomy" id="33178"/>
    <lineage>
        <taxon>Eukaryota</taxon>
        <taxon>Fungi</taxon>
        <taxon>Dikarya</taxon>
        <taxon>Ascomycota</taxon>
        <taxon>Pezizomycotina</taxon>
        <taxon>Eurotiomycetes</taxon>
        <taxon>Eurotiomycetidae</taxon>
        <taxon>Eurotiales</taxon>
        <taxon>Aspergillaceae</taxon>
        <taxon>Aspergillus</taxon>
        <taxon>Aspergillus subgen. Circumdati</taxon>
    </lineage>
</organism>
<dbReference type="VEuPathDB" id="FungiDB:ATEG_09050"/>
<dbReference type="EMBL" id="BLJY01000009">
    <property type="protein sequence ID" value="GFF18897.1"/>
    <property type="molecule type" value="Genomic_DNA"/>
</dbReference>
<dbReference type="OrthoDB" id="4382354at2759"/>
<evidence type="ECO:0000313" key="2">
    <source>
        <dbReference type="Proteomes" id="UP000452235"/>
    </source>
</evidence>
<reference evidence="1 2" key="1">
    <citation type="submission" date="2020-01" db="EMBL/GenBank/DDBJ databases">
        <title>Aspergillus terreus IFO 6365 whole genome shotgun sequence.</title>
        <authorList>
            <person name="Kanamasa S."/>
            <person name="Takahashi H."/>
        </authorList>
    </citation>
    <scope>NUCLEOTIDE SEQUENCE [LARGE SCALE GENOMIC DNA]</scope>
    <source>
        <strain evidence="1 2">IFO 6365</strain>
    </source>
</reference>
<protein>
    <submittedName>
        <fullName evidence="1">Uncharacterized protein</fullName>
    </submittedName>
</protein>
<accession>A0A5M3ZC73</accession>
<evidence type="ECO:0000313" key="1">
    <source>
        <dbReference type="EMBL" id="GFF18897.1"/>
    </source>
</evidence>
<proteinExistence type="predicted"/>
<gene>
    <name evidence="1" type="ORF">ATEIFO6365_0009026000</name>
</gene>
<dbReference type="AlphaFoldDB" id="A0A5M3ZC73"/>
<comment type="caution">
    <text evidence="1">The sequence shown here is derived from an EMBL/GenBank/DDBJ whole genome shotgun (WGS) entry which is preliminary data.</text>
</comment>
<dbReference type="Proteomes" id="UP000452235">
    <property type="component" value="Unassembled WGS sequence"/>
</dbReference>